<dbReference type="GO" id="GO:0015627">
    <property type="term" value="C:type II protein secretion system complex"/>
    <property type="evidence" value="ECO:0007669"/>
    <property type="project" value="InterPro"/>
</dbReference>
<dbReference type="EMBL" id="MHMV01000006">
    <property type="protein sequence ID" value="OGZ34959.1"/>
    <property type="molecule type" value="Genomic_DNA"/>
</dbReference>
<proteinExistence type="predicted"/>
<feature type="non-terminal residue" evidence="3">
    <location>
        <position position="133"/>
    </location>
</feature>
<sequence length="133" mass="14638">MRDTLKNGFTLTEILVVIAIIGILATVVLVGVNTAREKANIAKAKSEINQIRTVVEMLNLDSSEWPGHQPPDIICTSSCDDNELFLNAADAGLRQQDAGQNYLNWAGPYLPVDPIDPWGNPYFFDTDYDLTIG</sequence>
<dbReference type="InterPro" id="IPR012902">
    <property type="entry name" value="N_methyl_site"/>
</dbReference>
<dbReference type="Proteomes" id="UP000177725">
    <property type="component" value="Unassembled WGS sequence"/>
</dbReference>
<dbReference type="AlphaFoldDB" id="A0A1G2FA85"/>
<reference evidence="3 4" key="1">
    <citation type="journal article" date="2016" name="Nat. Commun.">
        <title>Thousands of microbial genomes shed light on interconnected biogeochemical processes in an aquifer system.</title>
        <authorList>
            <person name="Anantharaman K."/>
            <person name="Brown C.T."/>
            <person name="Hug L.A."/>
            <person name="Sharon I."/>
            <person name="Castelle C.J."/>
            <person name="Probst A.J."/>
            <person name="Thomas B.C."/>
            <person name="Singh A."/>
            <person name="Wilkins M.J."/>
            <person name="Karaoz U."/>
            <person name="Brodie E.L."/>
            <person name="Williams K.H."/>
            <person name="Hubbard S.S."/>
            <person name="Banfield J.F."/>
        </authorList>
    </citation>
    <scope>NUCLEOTIDE SEQUENCE [LARGE SCALE GENOMIC DNA]</scope>
</reference>
<dbReference type="NCBIfam" id="TIGR02532">
    <property type="entry name" value="IV_pilin_GFxxxE"/>
    <property type="match status" value="1"/>
</dbReference>
<dbReference type="PANTHER" id="PTHR30093">
    <property type="entry name" value="GENERAL SECRETION PATHWAY PROTEIN G"/>
    <property type="match status" value="1"/>
</dbReference>
<evidence type="ECO:0000256" key="1">
    <source>
        <dbReference type="ARBA" id="ARBA00022481"/>
    </source>
</evidence>
<organism evidence="3 4">
    <name type="scientific">Candidatus Portnoybacteria bacterium RBG_13_41_18</name>
    <dbReference type="NCBI Taxonomy" id="1801991"/>
    <lineage>
        <taxon>Bacteria</taxon>
        <taxon>Candidatus Portnoyibacteriota</taxon>
    </lineage>
</organism>
<dbReference type="SUPFAM" id="SSF54523">
    <property type="entry name" value="Pili subunits"/>
    <property type="match status" value="1"/>
</dbReference>
<accession>A0A1G2FA85</accession>
<name>A0A1G2FA85_9BACT</name>
<keyword evidence="1" id="KW-0488">Methylation</keyword>
<comment type="caution">
    <text evidence="3">The sequence shown here is derived from an EMBL/GenBank/DDBJ whole genome shotgun (WGS) entry which is preliminary data.</text>
</comment>
<keyword evidence="2" id="KW-0812">Transmembrane</keyword>
<dbReference type="Gene3D" id="3.30.700.10">
    <property type="entry name" value="Glycoprotein, Type 4 Pilin"/>
    <property type="match status" value="1"/>
</dbReference>
<dbReference type="GO" id="GO:0015628">
    <property type="term" value="P:protein secretion by the type II secretion system"/>
    <property type="evidence" value="ECO:0007669"/>
    <property type="project" value="InterPro"/>
</dbReference>
<dbReference type="PRINTS" id="PR00813">
    <property type="entry name" value="BCTERIALGSPG"/>
</dbReference>
<protein>
    <recommendedName>
        <fullName evidence="5">Type II secretion system protein GspG C-terminal domain-containing protein</fullName>
    </recommendedName>
</protein>
<evidence type="ECO:0000313" key="4">
    <source>
        <dbReference type="Proteomes" id="UP000177725"/>
    </source>
</evidence>
<gene>
    <name evidence="3" type="ORF">A2174_00005</name>
</gene>
<feature type="transmembrane region" description="Helical" evidence="2">
    <location>
        <begin position="14"/>
        <end position="35"/>
    </location>
</feature>
<keyword evidence="2" id="KW-1133">Transmembrane helix</keyword>
<evidence type="ECO:0000256" key="2">
    <source>
        <dbReference type="SAM" id="Phobius"/>
    </source>
</evidence>
<dbReference type="InterPro" id="IPR000983">
    <property type="entry name" value="Bac_GSPG_pilin"/>
</dbReference>
<evidence type="ECO:0008006" key="5">
    <source>
        <dbReference type="Google" id="ProtNLM"/>
    </source>
</evidence>
<evidence type="ECO:0000313" key="3">
    <source>
        <dbReference type="EMBL" id="OGZ34959.1"/>
    </source>
</evidence>
<keyword evidence="2" id="KW-0472">Membrane</keyword>
<dbReference type="InterPro" id="IPR045584">
    <property type="entry name" value="Pilin-like"/>
</dbReference>
<dbReference type="Pfam" id="PF07963">
    <property type="entry name" value="N_methyl"/>
    <property type="match status" value="1"/>
</dbReference>